<protein>
    <recommendedName>
        <fullName evidence="5">DUF4190 domain-containing protein</fullName>
    </recommendedName>
</protein>
<evidence type="ECO:0008006" key="5">
    <source>
        <dbReference type="Google" id="ProtNLM"/>
    </source>
</evidence>
<feature type="region of interest" description="Disordered" evidence="1">
    <location>
        <begin position="1"/>
        <end position="28"/>
    </location>
</feature>
<sequence>MSQLPQYNEAFDDNPEYSEPYRENSNGQPSVVAPGGQLLPASGTADDVLSQEAGRFAANLSLLFGALSFACIPGLRTSEYFIPFSLLLSALGIWQARVARRHGIHAIVGMILNVVSIIIFLLLGALLVFLMILFSGLKD</sequence>
<evidence type="ECO:0000313" key="4">
    <source>
        <dbReference type="Proteomes" id="UP000770330"/>
    </source>
</evidence>
<keyword evidence="2" id="KW-1133">Transmembrane helix</keyword>
<evidence type="ECO:0000256" key="2">
    <source>
        <dbReference type="SAM" id="Phobius"/>
    </source>
</evidence>
<gene>
    <name evidence="3" type="ORF">HXO61_03800</name>
</gene>
<comment type="caution">
    <text evidence="3">The sequence shown here is derived from an EMBL/GenBank/DDBJ whole genome shotgun (WGS) entry which is preliminary data.</text>
</comment>
<keyword evidence="2" id="KW-0812">Transmembrane</keyword>
<feature type="transmembrane region" description="Helical" evidence="2">
    <location>
        <begin position="81"/>
        <end position="99"/>
    </location>
</feature>
<proteinExistence type="predicted"/>
<evidence type="ECO:0000313" key="3">
    <source>
        <dbReference type="EMBL" id="MBF1657040.1"/>
    </source>
</evidence>
<keyword evidence="2" id="KW-0472">Membrane</keyword>
<organism evidence="3 4">
    <name type="scientific">Rothia mucilaginosa</name>
    <dbReference type="NCBI Taxonomy" id="43675"/>
    <lineage>
        <taxon>Bacteria</taxon>
        <taxon>Bacillati</taxon>
        <taxon>Actinomycetota</taxon>
        <taxon>Actinomycetes</taxon>
        <taxon>Micrococcales</taxon>
        <taxon>Micrococcaceae</taxon>
        <taxon>Rothia</taxon>
    </lineage>
</organism>
<dbReference type="AlphaFoldDB" id="A0A930KWA6"/>
<evidence type="ECO:0000256" key="1">
    <source>
        <dbReference type="SAM" id="MobiDB-lite"/>
    </source>
</evidence>
<dbReference type="RefSeq" id="WP_303944270.1">
    <property type="nucleotide sequence ID" value="NZ_JABZXO010000006.1"/>
</dbReference>
<accession>A0A930KWA6</accession>
<dbReference type="EMBL" id="JABZXO010000006">
    <property type="protein sequence ID" value="MBF1657040.1"/>
    <property type="molecule type" value="Genomic_DNA"/>
</dbReference>
<feature type="transmembrane region" description="Helical" evidence="2">
    <location>
        <begin position="56"/>
        <end position="75"/>
    </location>
</feature>
<dbReference type="Proteomes" id="UP000770330">
    <property type="component" value="Unassembled WGS sequence"/>
</dbReference>
<feature type="transmembrane region" description="Helical" evidence="2">
    <location>
        <begin position="111"/>
        <end position="134"/>
    </location>
</feature>
<reference evidence="3" key="1">
    <citation type="submission" date="2020-04" db="EMBL/GenBank/DDBJ databases">
        <title>Deep metagenomics examines the oral microbiome during advanced dental caries in children, revealing novel taxa and co-occurrences with host molecules.</title>
        <authorList>
            <person name="Baker J.L."/>
            <person name="Morton J.T."/>
            <person name="Dinis M."/>
            <person name="Alvarez R."/>
            <person name="Tran N.C."/>
            <person name="Knight R."/>
            <person name="Edlund A."/>
        </authorList>
    </citation>
    <scope>NUCLEOTIDE SEQUENCE</scope>
    <source>
        <strain evidence="3">JCVI_39_bin.18</strain>
    </source>
</reference>
<name>A0A930KWA6_9MICC</name>